<evidence type="ECO:0000256" key="7">
    <source>
        <dbReference type="ARBA" id="ARBA00022898"/>
    </source>
</evidence>
<comment type="subunit">
    <text evidence="4">Homodimer.</text>
</comment>
<evidence type="ECO:0000256" key="5">
    <source>
        <dbReference type="ARBA" id="ARBA00022679"/>
    </source>
</evidence>
<keyword evidence="14" id="KW-1185">Reference proteome</keyword>
<dbReference type="SUPFAM" id="SSF53850">
    <property type="entry name" value="Periplasmic binding protein-like II"/>
    <property type="match status" value="1"/>
</dbReference>
<keyword evidence="6" id="KW-0479">Metal-binding</keyword>
<dbReference type="PANTHER" id="PTHR31528">
    <property type="entry name" value="4-AMINO-5-HYDROXYMETHYL-2-METHYLPYRIMIDINE PHOSPHATE SYNTHASE THI11-RELATED"/>
    <property type="match status" value="1"/>
</dbReference>
<dbReference type="Gene3D" id="3.40.190.10">
    <property type="entry name" value="Periplasmic binding protein-like II"/>
    <property type="match status" value="2"/>
</dbReference>
<evidence type="ECO:0000256" key="10">
    <source>
        <dbReference type="ARBA" id="ARBA00033171"/>
    </source>
</evidence>
<dbReference type="GO" id="GO:0009228">
    <property type="term" value="P:thiamine biosynthetic process"/>
    <property type="evidence" value="ECO:0007669"/>
    <property type="project" value="UniProtKB-KW"/>
</dbReference>
<accession>A0A1H6WE95</accession>
<dbReference type="InterPro" id="IPR015168">
    <property type="entry name" value="SsuA/THI5"/>
</dbReference>
<sequence>MGKGTQMGFIARRGRGATVLTGAALGALTLAGCSSDSAEPAASGSDSGSDTATEAPAELTPVSVQLQWLTQAQFACYYAAADQGFYEEEGLEVEILPGAVDIVPIDVLTSGGADFAISWVPKVLGAIEQGAAVTNVAQIFERSGTMQVAFADSGIESAADLAGKSVGSWGYGNEWELIAGMQASGVTLGDLDGGSTVQQAFDMNAFIAGDIDAAQAMTYNEYAQVLETENPETGELYTADDLVVIDWNDEGTAMLQDAIWADSERLASDEAYAETTTAFIKGTIKGCVFAKDDPQAAADIVTAAGSTLGTSHQLWMANEVNKLIFPSTSGVGHINEDQWEQTVGLALETVNPEGATIITADPPETAYSNEYVDAALAELADEGVDTMGEGFEPIEVTLNPGGE</sequence>
<dbReference type="PROSITE" id="PS51257">
    <property type="entry name" value="PROKAR_LIPOPROTEIN"/>
    <property type="match status" value="1"/>
</dbReference>
<keyword evidence="5" id="KW-0808">Transferase</keyword>
<comment type="catalytic activity">
    <reaction evidence="11">
        <text>N(6)-(pyridoxal phosphate)-L-lysyl-[4-amino-5-hydroxymethyl-2-methylpyrimidine phosphate synthase] + L-histidyl-[4-amino-5-hydroxymethyl-2-methylpyrimidine phosphate synthase] + 2 Fe(3+) + 4 H2O = L-lysyl-[4-amino-5-hydroxymethyl-2-methylpyrimidine phosphate synthase] + (2S)-2-amino-5-hydroxy-4-oxopentanoyl-[4-amino-5-hydroxymethyl-2-methylpyrimidine phosphate synthase] + 4-amino-2-methyl-5-(phosphooxymethyl)pyrimidine + 3-oxopropanoate + 2 Fe(2+) + 2 H(+)</text>
        <dbReference type="Rhea" id="RHEA:65756"/>
        <dbReference type="Rhea" id="RHEA-COMP:16892"/>
        <dbReference type="Rhea" id="RHEA-COMP:16893"/>
        <dbReference type="Rhea" id="RHEA-COMP:16894"/>
        <dbReference type="Rhea" id="RHEA-COMP:16895"/>
        <dbReference type="ChEBI" id="CHEBI:15377"/>
        <dbReference type="ChEBI" id="CHEBI:15378"/>
        <dbReference type="ChEBI" id="CHEBI:29033"/>
        <dbReference type="ChEBI" id="CHEBI:29034"/>
        <dbReference type="ChEBI" id="CHEBI:29969"/>
        <dbReference type="ChEBI" id="CHEBI:29979"/>
        <dbReference type="ChEBI" id="CHEBI:33190"/>
        <dbReference type="ChEBI" id="CHEBI:58354"/>
        <dbReference type="ChEBI" id="CHEBI:143915"/>
        <dbReference type="ChEBI" id="CHEBI:157692"/>
    </reaction>
    <physiologicalReaction direction="left-to-right" evidence="11">
        <dbReference type="Rhea" id="RHEA:65757"/>
    </physiologicalReaction>
</comment>
<evidence type="ECO:0000256" key="11">
    <source>
        <dbReference type="ARBA" id="ARBA00048179"/>
    </source>
</evidence>
<evidence type="ECO:0000256" key="3">
    <source>
        <dbReference type="ARBA" id="ARBA00009406"/>
    </source>
</evidence>
<dbReference type="PANTHER" id="PTHR31528:SF1">
    <property type="entry name" value="4-AMINO-5-HYDROXYMETHYL-2-METHYLPYRIMIDINE PHOSPHATE SYNTHASE THI11-RELATED"/>
    <property type="match status" value="1"/>
</dbReference>
<comment type="pathway">
    <text evidence="2">Cofactor biosynthesis; thiamine diphosphate biosynthesis.</text>
</comment>
<gene>
    <name evidence="13" type="ORF">SAMN05421637_0864</name>
</gene>
<dbReference type="GO" id="GO:0046872">
    <property type="term" value="F:metal ion binding"/>
    <property type="evidence" value="ECO:0007669"/>
    <property type="project" value="UniProtKB-KW"/>
</dbReference>
<evidence type="ECO:0000256" key="2">
    <source>
        <dbReference type="ARBA" id="ARBA00004948"/>
    </source>
</evidence>
<dbReference type="AlphaFoldDB" id="A0A1H6WE95"/>
<evidence type="ECO:0000256" key="1">
    <source>
        <dbReference type="ARBA" id="ARBA00003469"/>
    </source>
</evidence>
<feature type="domain" description="SsuA/THI5-like" evidence="12">
    <location>
        <begin position="72"/>
        <end position="297"/>
    </location>
</feature>
<dbReference type="GO" id="GO:0016740">
    <property type="term" value="F:transferase activity"/>
    <property type="evidence" value="ECO:0007669"/>
    <property type="project" value="UniProtKB-KW"/>
</dbReference>
<evidence type="ECO:0000313" key="13">
    <source>
        <dbReference type="EMBL" id="SEJ12427.1"/>
    </source>
</evidence>
<reference evidence="14" key="1">
    <citation type="submission" date="2016-10" db="EMBL/GenBank/DDBJ databases">
        <authorList>
            <person name="Varghese N."/>
        </authorList>
    </citation>
    <scope>NUCLEOTIDE SEQUENCE [LARGE SCALE GENOMIC DNA]</scope>
    <source>
        <strain evidence="14">DSM 24868</strain>
    </source>
</reference>
<dbReference type="EMBL" id="FNZI01000002">
    <property type="protein sequence ID" value="SEJ12427.1"/>
    <property type="molecule type" value="Genomic_DNA"/>
</dbReference>
<evidence type="ECO:0000256" key="9">
    <source>
        <dbReference type="ARBA" id="ARBA00023004"/>
    </source>
</evidence>
<dbReference type="Proteomes" id="UP000183315">
    <property type="component" value="Unassembled WGS sequence"/>
</dbReference>
<comment type="function">
    <text evidence="1">Responsible for the formation of the pyrimidine heterocycle in the thiamine biosynthesis pathway. Catalyzes the formation of hydroxymethylpyrimidine phosphate (HMP-P) from histidine and pyridoxal phosphate (PLP). The protein uses PLP and the active site histidine to form HMP-P, generating an inactive enzyme. The enzyme can only undergo a single turnover, which suggests it is a suicide enzyme.</text>
</comment>
<protein>
    <recommendedName>
        <fullName evidence="10">Thiamine pyrimidine synthase</fullName>
    </recommendedName>
</protein>
<comment type="similarity">
    <text evidence="3">Belongs to the NMT1/THI5 family.</text>
</comment>
<name>A0A1H6WE95_9MICO</name>
<dbReference type="Pfam" id="PF09084">
    <property type="entry name" value="NMT1"/>
    <property type="match status" value="1"/>
</dbReference>
<dbReference type="eggNOG" id="COG0715">
    <property type="taxonomic scope" value="Bacteria"/>
</dbReference>
<keyword evidence="9" id="KW-0408">Iron</keyword>
<keyword evidence="8" id="KW-0784">Thiamine biosynthesis</keyword>
<evidence type="ECO:0000259" key="12">
    <source>
        <dbReference type="Pfam" id="PF09084"/>
    </source>
</evidence>
<dbReference type="STRING" id="1043493.SAMN05421637_0864"/>
<evidence type="ECO:0000256" key="6">
    <source>
        <dbReference type="ARBA" id="ARBA00022723"/>
    </source>
</evidence>
<dbReference type="InterPro" id="IPR027939">
    <property type="entry name" value="NMT1/THI5"/>
</dbReference>
<evidence type="ECO:0000256" key="8">
    <source>
        <dbReference type="ARBA" id="ARBA00022977"/>
    </source>
</evidence>
<keyword evidence="7" id="KW-0663">Pyridoxal phosphate</keyword>
<evidence type="ECO:0000256" key="4">
    <source>
        <dbReference type="ARBA" id="ARBA00011738"/>
    </source>
</evidence>
<organism evidence="13 14">
    <name type="scientific">Demequina mangrovi</name>
    <dbReference type="NCBI Taxonomy" id="1043493"/>
    <lineage>
        <taxon>Bacteria</taxon>
        <taxon>Bacillati</taxon>
        <taxon>Actinomycetota</taxon>
        <taxon>Actinomycetes</taxon>
        <taxon>Micrococcales</taxon>
        <taxon>Demequinaceae</taxon>
        <taxon>Demequina</taxon>
    </lineage>
</organism>
<evidence type="ECO:0000313" key="14">
    <source>
        <dbReference type="Proteomes" id="UP000183315"/>
    </source>
</evidence>
<proteinExistence type="inferred from homology"/>